<evidence type="ECO:0000313" key="3">
    <source>
        <dbReference type="Proteomes" id="UP000244722"/>
    </source>
</evidence>
<evidence type="ECO:0000256" key="1">
    <source>
        <dbReference type="SAM" id="MobiDB-lite"/>
    </source>
</evidence>
<feature type="region of interest" description="Disordered" evidence="1">
    <location>
        <begin position="1"/>
        <end position="32"/>
    </location>
</feature>
<evidence type="ECO:0000313" key="2">
    <source>
        <dbReference type="EMBL" id="PUU82453.1"/>
    </source>
</evidence>
<dbReference type="EMBL" id="NESQ01000028">
    <property type="protein sequence ID" value="PUU82453.1"/>
    <property type="molecule type" value="Genomic_DNA"/>
</dbReference>
<gene>
    <name evidence="2" type="ORF">B9Z19DRAFT_1112878</name>
</gene>
<organism evidence="2 3">
    <name type="scientific">Tuber borchii</name>
    <name type="common">White truffle</name>
    <dbReference type="NCBI Taxonomy" id="42251"/>
    <lineage>
        <taxon>Eukaryota</taxon>
        <taxon>Fungi</taxon>
        <taxon>Dikarya</taxon>
        <taxon>Ascomycota</taxon>
        <taxon>Pezizomycotina</taxon>
        <taxon>Pezizomycetes</taxon>
        <taxon>Pezizales</taxon>
        <taxon>Tuberaceae</taxon>
        <taxon>Tuber</taxon>
    </lineage>
</organism>
<protein>
    <submittedName>
        <fullName evidence="2">Uncharacterized protein</fullName>
    </submittedName>
</protein>
<comment type="caution">
    <text evidence="2">The sequence shown here is derived from an EMBL/GenBank/DDBJ whole genome shotgun (WGS) entry which is preliminary data.</text>
</comment>
<dbReference type="Proteomes" id="UP000244722">
    <property type="component" value="Unassembled WGS sequence"/>
</dbReference>
<dbReference type="AlphaFoldDB" id="A0A2T7A3Y3"/>
<proteinExistence type="predicted"/>
<feature type="compositionally biased region" description="Low complexity" evidence="1">
    <location>
        <begin position="22"/>
        <end position="32"/>
    </location>
</feature>
<keyword evidence="3" id="KW-1185">Reference proteome</keyword>
<name>A0A2T7A3Y3_TUBBO</name>
<dbReference type="STRING" id="42251.A0A2T7A3Y3"/>
<accession>A0A2T7A3Y3</accession>
<sequence length="232" mass="26358">MLFKAMSASVAGFDTDNDGDGEQQQQQQPRETLLQEEERVSLDTFPDEIILAVCELGCARIGGFGKAHRLYTLSTNPLLRKVRLHRAKAILATSLKLRFSYAQCALSRVLLRIRLKYHFFTWLSLPALLERGVVYRCGEIALALAGKARHRERELRRLSPEKTVECGLVLNGVGWGEGRREGARSTAKRLMAIERMDRYDPPRAIIWGLKRYFEKLVTKGGNRPPRHTVLPT</sequence>
<dbReference type="OrthoDB" id="3219396at2759"/>
<reference evidence="2 3" key="1">
    <citation type="submission" date="2017-04" db="EMBL/GenBank/DDBJ databases">
        <title>Draft genome sequence of Tuber borchii Vittad., a whitish edible truffle.</title>
        <authorList>
            <consortium name="DOE Joint Genome Institute"/>
            <person name="Murat C."/>
            <person name="Kuo A."/>
            <person name="Barry K.W."/>
            <person name="Clum A."/>
            <person name="Dockter R.B."/>
            <person name="Fauchery L."/>
            <person name="Iotti M."/>
            <person name="Kohler A."/>
            <person name="Labutti K."/>
            <person name="Lindquist E.A."/>
            <person name="Lipzen A."/>
            <person name="Ohm R.A."/>
            <person name="Wang M."/>
            <person name="Grigoriev I.V."/>
            <person name="Zambonelli A."/>
            <person name="Martin F.M."/>
        </authorList>
    </citation>
    <scope>NUCLEOTIDE SEQUENCE [LARGE SCALE GENOMIC DNA]</scope>
    <source>
        <strain evidence="2 3">Tbo3840</strain>
    </source>
</reference>